<dbReference type="Pfam" id="PF25037">
    <property type="entry name" value="VPS13_C"/>
    <property type="match status" value="1"/>
</dbReference>
<feature type="compositionally biased region" description="Low complexity" evidence="1">
    <location>
        <begin position="461"/>
        <end position="499"/>
    </location>
</feature>
<proteinExistence type="predicted"/>
<feature type="compositionally biased region" description="Low complexity" evidence="1">
    <location>
        <begin position="606"/>
        <end position="620"/>
    </location>
</feature>
<feature type="compositionally biased region" description="Low complexity" evidence="1">
    <location>
        <begin position="640"/>
        <end position="669"/>
    </location>
</feature>
<comment type="caution">
    <text evidence="3">The sequence shown here is derived from an EMBL/GenBank/DDBJ whole genome shotgun (WGS) entry which is preliminary data.</text>
</comment>
<keyword evidence="4" id="KW-1185">Reference proteome</keyword>
<dbReference type="EMBL" id="JBGBPQ010000030">
    <property type="protein sequence ID" value="KAL1496066.1"/>
    <property type="molecule type" value="Genomic_DNA"/>
</dbReference>
<organism evidence="3 4">
    <name type="scientific">Prymnesium parvum</name>
    <name type="common">Toxic golden alga</name>
    <dbReference type="NCBI Taxonomy" id="97485"/>
    <lineage>
        <taxon>Eukaryota</taxon>
        <taxon>Haptista</taxon>
        <taxon>Haptophyta</taxon>
        <taxon>Prymnesiophyceae</taxon>
        <taxon>Prymnesiales</taxon>
        <taxon>Prymnesiaceae</taxon>
        <taxon>Prymnesium</taxon>
    </lineage>
</organism>
<evidence type="ECO:0000259" key="2">
    <source>
        <dbReference type="Pfam" id="PF25037"/>
    </source>
</evidence>
<feature type="compositionally biased region" description="Basic and acidic residues" evidence="1">
    <location>
        <begin position="688"/>
        <end position="702"/>
    </location>
</feature>
<dbReference type="AlphaFoldDB" id="A0AB34IBE9"/>
<feature type="compositionally biased region" description="Low complexity" evidence="1">
    <location>
        <begin position="511"/>
        <end position="531"/>
    </location>
</feature>
<evidence type="ECO:0000313" key="4">
    <source>
        <dbReference type="Proteomes" id="UP001515480"/>
    </source>
</evidence>
<protein>
    <recommendedName>
        <fullName evidence="2">Intermembrane lipid transfer protein VPS13-like C-terminal domain-containing protein</fullName>
    </recommendedName>
</protein>
<feature type="compositionally biased region" description="Pro residues" evidence="1">
    <location>
        <begin position="500"/>
        <end position="510"/>
    </location>
</feature>
<feature type="domain" description="Intermembrane lipid transfer protein VPS13-like C-terminal" evidence="2">
    <location>
        <begin position="726"/>
        <end position="785"/>
    </location>
</feature>
<dbReference type="InterPro" id="IPR056748">
    <property type="entry name" value="VPS13-like_C"/>
</dbReference>
<evidence type="ECO:0000256" key="1">
    <source>
        <dbReference type="SAM" id="MobiDB-lite"/>
    </source>
</evidence>
<dbReference type="Proteomes" id="UP001515480">
    <property type="component" value="Unassembled WGS sequence"/>
</dbReference>
<feature type="compositionally biased region" description="Pro residues" evidence="1">
    <location>
        <begin position="184"/>
        <end position="193"/>
    </location>
</feature>
<feature type="compositionally biased region" description="Low complexity" evidence="1">
    <location>
        <begin position="416"/>
        <end position="444"/>
    </location>
</feature>
<feature type="region of interest" description="Disordered" evidence="1">
    <location>
        <begin position="382"/>
        <end position="708"/>
    </location>
</feature>
<gene>
    <name evidence="3" type="ORF">AB1Y20_014694</name>
</gene>
<evidence type="ECO:0000313" key="3">
    <source>
        <dbReference type="EMBL" id="KAL1496066.1"/>
    </source>
</evidence>
<feature type="compositionally biased region" description="Pro residues" evidence="1">
    <location>
        <begin position="445"/>
        <end position="459"/>
    </location>
</feature>
<name>A0AB34IBE9_PRYPA</name>
<feature type="compositionally biased region" description="Low complexity" evidence="1">
    <location>
        <begin position="543"/>
        <end position="575"/>
    </location>
</feature>
<feature type="region of interest" description="Disordered" evidence="1">
    <location>
        <begin position="181"/>
        <end position="251"/>
    </location>
</feature>
<feature type="region of interest" description="Disordered" evidence="1">
    <location>
        <begin position="277"/>
        <end position="299"/>
    </location>
</feature>
<reference evidence="3 4" key="1">
    <citation type="journal article" date="2024" name="Science">
        <title>Giant polyketide synthase enzymes in the biosynthesis of giant marine polyether toxins.</title>
        <authorList>
            <person name="Fallon T.R."/>
            <person name="Shende V.V."/>
            <person name="Wierzbicki I.H."/>
            <person name="Pendleton A.L."/>
            <person name="Watervoot N.F."/>
            <person name="Auber R.P."/>
            <person name="Gonzalez D.J."/>
            <person name="Wisecaver J.H."/>
            <person name="Moore B.S."/>
        </authorList>
    </citation>
    <scope>NUCLEOTIDE SEQUENCE [LARGE SCALE GENOMIC DNA]</scope>
    <source>
        <strain evidence="3 4">12B1</strain>
    </source>
</reference>
<feature type="compositionally biased region" description="Acidic residues" evidence="1">
    <location>
        <begin position="210"/>
        <end position="224"/>
    </location>
</feature>
<accession>A0AB34IBE9</accession>
<sequence length="855" mass="89183">MREFTCEHEIAKSAEEFWSYRLDLDFDRIIASADGQDFSVERYETSKDAEGHEIVDRDVRLTFKKNPVPKSLQSMLKDPQFAFNVSARWYTSLFDEAHAMSYSIKLPVFSDRITVDGWQWAEPLTATSCKLCCRVQLSVTRLPAISSKVAKGIVNGMLDAYRMMPQRVEEYARLRAKKLAAAGVPPPPLPPPRSADDGEEARGSAPSSEEAVEAAEEEAVEAAAEEAREAAAEEGGAARTSGGGEEELGLPSGYDGVLLTMREKTLHLRLALQQAERDAERQAREERVGGGDEERGEARRAGVLVDGSWEGKRKQAEREACVTPQELLELRKYITENKTLRESLEMERLRSAALEHRLLAVEKALAQERSLGKAMMQQLRLKSRRSSMGGGALKGKPANSAAWDPTTPLALPPGLAPAASGPSAPAASAPEVAATAAPPGAAPAAAPPAVPPSTSPPQLKPTAAPPTAGAIAAAPSAATAPPPGAHTTPAASAPGVAPAAAPPGPPPPTAAAPGVSPAAAAPGAPPTAAAPRVNPTSAPQGNSAASAPGAQRSAAAPMANPTAAALEANPTASAPGVNPTASAPRANPTASAPKLNPTALEPGVDPTATAPRANPTATAPELNPTAAASRVGPSPPPKVVPAASAPGGNTPASPSPTSAPKAHPTASAPNLHPNASPPQRAQVGEARQPGKGDRTESKDLGDGARGGSMSEVEAMLTEQVEEESPLQDLLRSIEGGEYADDVLVEHLHLGPQVLLFTDERMIYFNSQSPSKQWQAQWERLKGVDISADHSRVSLLLFPGGGRERFDVDCGHVAAMHLVYATIRRMRELHAQAVVMTSLSNQCSSPEGSVRGSARS</sequence>